<reference evidence="5" key="1">
    <citation type="submission" date="2022-06" db="EMBL/GenBank/DDBJ databases">
        <title>Physiological and biochemical characterization and genomic elucidation of a strain of the genus Ensifer adhaerens M8 that combines arsenic oxidation and chromium reduction.</title>
        <authorList>
            <person name="Li X."/>
            <person name="Yu c."/>
        </authorList>
    </citation>
    <scope>NUCLEOTIDE SEQUENCE</scope>
    <source>
        <strain evidence="5">M8</strain>
        <plasmid evidence="5">pB</plasmid>
    </source>
</reference>
<dbReference type="PROSITE" id="PS50943">
    <property type="entry name" value="HTH_CROC1"/>
    <property type="match status" value="1"/>
</dbReference>
<dbReference type="CDD" id="cd02209">
    <property type="entry name" value="cupin_XRE_C"/>
    <property type="match status" value="1"/>
</dbReference>
<dbReference type="InterPro" id="IPR014710">
    <property type="entry name" value="RmlC-like_jellyroll"/>
</dbReference>
<accession>A0A9Q9DDD3</accession>
<dbReference type="OrthoDB" id="9810578at2"/>
<dbReference type="InterPro" id="IPR011051">
    <property type="entry name" value="RmlC_Cupin_sf"/>
</dbReference>
<dbReference type="InterPro" id="IPR010982">
    <property type="entry name" value="Lambda_DNA-bd_dom_sf"/>
</dbReference>
<gene>
    <name evidence="5" type="ORF">NE863_34130</name>
</gene>
<dbReference type="Gene3D" id="2.60.120.10">
    <property type="entry name" value="Jelly Rolls"/>
    <property type="match status" value="1"/>
</dbReference>
<dbReference type="GO" id="GO:0005829">
    <property type="term" value="C:cytosol"/>
    <property type="evidence" value="ECO:0007669"/>
    <property type="project" value="TreeGrafter"/>
</dbReference>
<evidence type="ECO:0000256" key="3">
    <source>
        <dbReference type="ARBA" id="ARBA00023163"/>
    </source>
</evidence>
<dbReference type="RefSeq" id="WP_060581641.1">
    <property type="nucleotide sequence ID" value="NZ_CAXURO020000003.1"/>
</dbReference>
<dbReference type="GO" id="GO:0003700">
    <property type="term" value="F:DNA-binding transcription factor activity"/>
    <property type="evidence" value="ECO:0007669"/>
    <property type="project" value="TreeGrafter"/>
</dbReference>
<dbReference type="Proteomes" id="UP001055460">
    <property type="component" value="Plasmid pB"/>
</dbReference>
<proteinExistence type="predicted"/>
<evidence type="ECO:0000256" key="1">
    <source>
        <dbReference type="ARBA" id="ARBA00023015"/>
    </source>
</evidence>
<protein>
    <submittedName>
        <fullName evidence="5">XRE family transcriptional regulator</fullName>
    </submittedName>
</protein>
<dbReference type="GO" id="GO:0003677">
    <property type="term" value="F:DNA binding"/>
    <property type="evidence" value="ECO:0007669"/>
    <property type="project" value="UniProtKB-KW"/>
</dbReference>
<dbReference type="PANTHER" id="PTHR46797">
    <property type="entry name" value="HTH-TYPE TRANSCRIPTIONAL REGULATOR"/>
    <property type="match status" value="1"/>
</dbReference>
<evidence type="ECO:0000313" key="5">
    <source>
        <dbReference type="EMBL" id="USJ27474.1"/>
    </source>
</evidence>
<organism evidence="5 6">
    <name type="scientific">Ensifer adhaerens</name>
    <name type="common">Sinorhizobium morelense</name>
    <dbReference type="NCBI Taxonomy" id="106592"/>
    <lineage>
        <taxon>Bacteria</taxon>
        <taxon>Pseudomonadati</taxon>
        <taxon>Pseudomonadota</taxon>
        <taxon>Alphaproteobacteria</taxon>
        <taxon>Hyphomicrobiales</taxon>
        <taxon>Rhizobiaceae</taxon>
        <taxon>Sinorhizobium/Ensifer group</taxon>
        <taxon>Ensifer</taxon>
    </lineage>
</organism>
<name>A0A9Q9DDD3_ENSAD</name>
<keyword evidence="2" id="KW-0238">DNA-binding</keyword>
<evidence type="ECO:0000256" key="2">
    <source>
        <dbReference type="ARBA" id="ARBA00023125"/>
    </source>
</evidence>
<dbReference type="InterPro" id="IPR001387">
    <property type="entry name" value="Cro/C1-type_HTH"/>
</dbReference>
<dbReference type="Gene3D" id="1.10.260.40">
    <property type="entry name" value="lambda repressor-like DNA-binding domains"/>
    <property type="match status" value="1"/>
</dbReference>
<dbReference type="CDD" id="cd00093">
    <property type="entry name" value="HTH_XRE"/>
    <property type="match status" value="1"/>
</dbReference>
<keyword evidence="5" id="KW-0614">Plasmid</keyword>
<sequence length="189" mass="20618">MSNILHSQDRADVLAHVSGNLRRLRLASGLSQTALADASGISRRMIAAVESGDANISLSSLDKLATAMGVDFVELVRDPSRETRAEINEVTWRGSQPASAAMLLCSAPASRETQMWLWTLGPGDSYVAEPDPEGWHEMLFVVEGALRLIQSGEAQDYATGEFVTYSTAQHYSYCNVGKKIVRFIRNVVS</sequence>
<dbReference type="AlphaFoldDB" id="A0A9Q9DDD3"/>
<dbReference type="SMART" id="SM00530">
    <property type="entry name" value="HTH_XRE"/>
    <property type="match status" value="1"/>
</dbReference>
<geneLocation type="plasmid" evidence="5 6">
    <name>pB</name>
</geneLocation>
<dbReference type="PANTHER" id="PTHR46797:SF23">
    <property type="entry name" value="HTH-TYPE TRANSCRIPTIONAL REGULATOR SUTR"/>
    <property type="match status" value="1"/>
</dbReference>
<dbReference type="SUPFAM" id="SSF47413">
    <property type="entry name" value="lambda repressor-like DNA-binding domains"/>
    <property type="match status" value="1"/>
</dbReference>
<keyword evidence="1" id="KW-0805">Transcription regulation</keyword>
<dbReference type="InterPro" id="IPR050807">
    <property type="entry name" value="TransReg_Diox_bact_type"/>
</dbReference>
<dbReference type="EMBL" id="CP098809">
    <property type="protein sequence ID" value="USJ27474.1"/>
    <property type="molecule type" value="Genomic_DNA"/>
</dbReference>
<feature type="domain" description="HTH cro/C1-type" evidence="4">
    <location>
        <begin position="21"/>
        <end position="75"/>
    </location>
</feature>
<evidence type="ECO:0000259" key="4">
    <source>
        <dbReference type="PROSITE" id="PS50943"/>
    </source>
</evidence>
<evidence type="ECO:0000313" key="6">
    <source>
        <dbReference type="Proteomes" id="UP001055460"/>
    </source>
</evidence>
<dbReference type="SUPFAM" id="SSF51182">
    <property type="entry name" value="RmlC-like cupins"/>
    <property type="match status" value="1"/>
</dbReference>
<keyword evidence="3" id="KW-0804">Transcription</keyword>
<dbReference type="Pfam" id="PF01381">
    <property type="entry name" value="HTH_3"/>
    <property type="match status" value="1"/>
</dbReference>